<proteinExistence type="predicted"/>
<dbReference type="EMBL" id="CM042062">
    <property type="protein sequence ID" value="KAI3670026.1"/>
    <property type="molecule type" value="Genomic_DNA"/>
</dbReference>
<keyword evidence="2" id="KW-1185">Reference proteome</keyword>
<protein>
    <submittedName>
        <fullName evidence="1">Uncharacterized protein</fullName>
    </submittedName>
</protein>
<dbReference type="Proteomes" id="UP001055879">
    <property type="component" value="Linkage Group LG16"/>
</dbReference>
<accession>A0ACB8XQ40</accession>
<gene>
    <name evidence="1" type="ORF">L6452_41602</name>
</gene>
<reference evidence="1 2" key="2">
    <citation type="journal article" date="2022" name="Mol. Ecol. Resour.">
        <title>The genomes of chicory, endive, great burdock and yacon provide insights into Asteraceae paleo-polyploidization history and plant inulin production.</title>
        <authorList>
            <person name="Fan W."/>
            <person name="Wang S."/>
            <person name="Wang H."/>
            <person name="Wang A."/>
            <person name="Jiang F."/>
            <person name="Liu H."/>
            <person name="Zhao H."/>
            <person name="Xu D."/>
            <person name="Zhang Y."/>
        </authorList>
    </citation>
    <scope>NUCLEOTIDE SEQUENCE [LARGE SCALE GENOMIC DNA]</scope>
    <source>
        <strain evidence="2">cv. Niubang</strain>
    </source>
</reference>
<organism evidence="1 2">
    <name type="scientific">Arctium lappa</name>
    <name type="common">Greater burdock</name>
    <name type="synonym">Lappa major</name>
    <dbReference type="NCBI Taxonomy" id="4217"/>
    <lineage>
        <taxon>Eukaryota</taxon>
        <taxon>Viridiplantae</taxon>
        <taxon>Streptophyta</taxon>
        <taxon>Embryophyta</taxon>
        <taxon>Tracheophyta</taxon>
        <taxon>Spermatophyta</taxon>
        <taxon>Magnoliopsida</taxon>
        <taxon>eudicotyledons</taxon>
        <taxon>Gunneridae</taxon>
        <taxon>Pentapetalae</taxon>
        <taxon>asterids</taxon>
        <taxon>campanulids</taxon>
        <taxon>Asterales</taxon>
        <taxon>Asteraceae</taxon>
        <taxon>Carduoideae</taxon>
        <taxon>Cardueae</taxon>
        <taxon>Arctiinae</taxon>
        <taxon>Arctium</taxon>
    </lineage>
</organism>
<sequence>MAPPTACGHCRHHKVRCSPECKYKPFFPPESGNYVIVAKIYKVEYLRDVLLTEVPSDQRATAFNNIIREARLRHEDPINGSIGKIDELEANLLLGLSDPAVGGLVVGDPVVVGGPVDLPSSPGQSAAEQ</sequence>
<reference evidence="2" key="1">
    <citation type="journal article" date="2022" name="Mol. Ecol. Resour.">
        <title>The genomes of chicory, endive, great burdock and yacon provide insights into Asteraceae palaeo-polyploidization history and plant inulin production.</title>
        <authorList>
            <person name="Fan W."/>
            <person name="Wang S."/>
            <person name="Wang H."/>
            <person name="Wang A."/>
            <person name="Jiang F."/>
            <person name="Liu H."/>
            <person name="Zhao H."/>
            <person name="Xu D."/>
            <person name="Zhang Y."/>
        </authorList>
    </citation>
    <scope>NUCLEOTIDE SEQUENCE [LARGE SCALE GENOMIC DNA]</scope>
    <source>
        <strain evidence="2">cv. Niubang</strain>
    </source>
</reference>
<evidence type="ECO:0000313" key="2">
    <source>
        <dbReference type="Proteomes" id="UP001055879"/>
    </source>
</evidence>
<comment type="caution">
    <text evidence="1">The sequence shown here is derived from an EMBL/GenBank/DDBJ whole genome shotgun (WGS) entry which is preliminary data.</text>
</comment>
<evidence type="ECO:0000313" key="1">
    <source>
        <dbReference type="EMBL" id="KAI3670026.1"/>
    </source>
</evidence>
<name>A0ACB8XQ40_ARCLA</name>